<dbReference type="InterPro" id="IPR031807">
    <property type="entry name" value="HicB-like"/>
</dbReference>
<dbReference type="Proteomes" id="UP000254329">
    <property type="component" value="Unassembled WGS sequence"/>
</dbReference>
<evidence type="ECO:0000313" key="2">
    <source>
        <dbReference type="EMBL" id="STO60108.1"/>
    </source>
</evidence>
<dbReference type="Gene3D" id="3.30.160.250">
    <property type="match status" value="1"/>
</dbReference>
<reference evidence="2 3" key="1">
    <citation type="submission" date="2018-06" db="EMBL/GenBank/DDBJ databases">
        <authorList>
            <consortium name="Pathogen Informatics"/>
            <person name="Doyle S."/>
        </authorList>
    </citation>
    <scope>NUCLEOTIDE SEQUENCE [LARGE SCALE GENOMIC DNA]</scope>
    <source>
        <strain evidence="2 3">NCTC1659</strain>
    </source>
</reference>
<name>A0A1V4B210_9PAST</name>
<dbReference type="RefSeq" id="WP_078218124.1">
    <property type="nucleotide sequence ID" value="NZ_MUXZ01000009.1"/>
</dbReference>
<organism evidence="2 3">
    <name type="scientific">Canicola haemoglobinophilus</name>
    <dbReference type="NCBI Taxonomy" id="733"/>
    <lineage>
        <taxon>Bacteria</taxon>
        <taxon>Pseudomonadati</taxon>
        <taxon>Pseudomonadota</taxon>
        <taxon>Gammaproteobacteria</taxon>
        <taxon>Pasteurellales</taxon>
        <taxon>Pasteurellaceae</taxon>
        <taxon>Canicola</taxon>
    </lineage>
</organism>
<evidence type="ECO:0000259" key="1">
    <source>
        <dbReference type="Pfam" id="PF15919"/>
    </source>
</evidence>
<keyword evidence="3" id="KW-1185">Reference proteome</keyword>
<dbReference type="STRING" id="733.B0186_04085"/>
<sequence>MLFTIGVDMPTDENTAIGLYVPALSNDLYNCISAADEVKDILPMVTDAIHLVLEDMAETGFDFSQIKDLGFAEYQKQEDYAHCQSWLLVDIDVSNFFGKKQRINISIPQYLLNNIDNRVANNSLYRDRSHFLAVAAQKELFASTYAGMERV</sequence>
<gene>
    <name evidence="2" type="ORF">NCTC1659_01380</name>
</gene>
<dbReference type="EMBL" id="UGHF01000001">
    <property type="protein sequence ID" value="STO60108.1"/>
    <property type="molecule type" value="Genomic_DNA"/>
</dbReference>
<protein>
    <recommendedName>
        <fullName evidence="1">HicB-like antitoxin of toxin-antitoxin system domain-containing protein</fullName>
    </recommendedName>
</protein>
<accession>A0A1V4B210</accession>
<dbReference type="AlphaFoldDB" id="A0A1V4B210"/>
<dbReference type="Pfam" id="PF15919">
    <property type="entry name" value="HicB_lk_antitox"/>
    <property type="match status" value="1"/>
</dbReference>
<feature type="domain" description="HicB-like antitoxin of toxin-antitoxin system" evidence="1">
    <location>
        <begin position="11"/>
        <end position="136"/>
    </location>
</feature>
<evidence type="ECO:0000313" key="3">
    <source>
        <dbReference type="Proteomes" id="UP000254329"/>
    </source>
</evidence>
<proteinExistence type="predicted"/>